<dbReference type="Pfam" id="PF05977">
    <property type="entry name" value="MFS_3"/>
    <property type="match status" value="1"/>
</dbReference>
<feature type="transmembrane region" description="Helical" evidence="7">
    <location>
        <begin position="382"/>
        <end position="404"/>
    </location>
</feature>
<feature type="transmembrane region" description="Helical" evidence="7">
    <location>
        <begin position="173"/>
        <end position="196"/>
    </location>
</feature>
<evidence type="ECO:0000256" key="3">
    <source>
        <dbReference type="ARBA" id="ARBA00022475"/>
    </source>
</evidence>
<keyword evidence="5 7" id="KW-1133">Transmembrane helix</keyword>
<dbReference type="GO" id="GO:0022857">
    <property type="term" value="F:transmembrane transporter activity"/>
    <property type="evidence" value="ECO:0007669"/>
    <property type="project" value="InterPro"/>
</dbReference>
<evidence type="ECO:0000256" key="2">
    <source>
        <dbReference type="ARBA" id="ARBA00022448"/>
    </source>
</evidence>
<dbReference type="Proteomes" id="UP000278036">
    <property type="component" value="Unassembled WGS sequence"/>
</dbReference>
<evidence type="ECO:0000256" key="7">
    <source>
        <dbReference type="SAM" id="Phobius"/>
    </source>
</evidence>
<evidence type="ECO:0000256" key="1">
    <source>
        <dbReference type="ARBA" id="ARBA00004651"/>
    </source>
</evidence>
<feature type="transmembrane region" description="Helical" evidence="7">
    <location>
        <begin position="291"/>
        <end position="311"/>
    </location>
</feature>
<comment type="subcellular location">
    <subcellularLocation>
        <location evidence="1">Cell membrane</location>
        <topology evidence="1">Multi-pass membrane protein</topology>
    </subcellularLocation>
</comment>
<feature type="transmembrane region" description="Helical" evidence="7">
    <location>
        <begin position="229"/>
        <end position="252"/>
    </location>
</feature>
<evidence type="ECO:0000256" key="4">
    <source>
        <dbReference type="ARBA" id="ARBA00022692"/>
    </source>
</evidence>
<dbReference type="EMBL" id="RAQU01000016">
    <property type="protein sequence ID" value="RKK05436.1"/>
    <property type="molecule type" value="Genomic_DNA"/>
</dbReference>
<feature type="transmembrane region" description="Helical" evidence="7">
    <location>
        <begin position="25"/>
        <end position="48"/>
    </location>
</feature>
<organism evidence="9 12">
    <name type="scientific">Teichococcus wenyumeiae</name>
    <dbReference type="NCBI Taxonomy" id="2478470"/>
    <lineage>
        <taxon>Bacteria</taxon>
        <taxon>Pseudomonadati</taxon>
        <taxon>Pseudomonadota</taxon>
        <taxon>Alphaproteobacteria</taxon>
        <taxon>Acetobacterales</taxon>
        <taxon>Roseomonadaceae</taxon>
        <taxon>Roseomonas</taxon>
    </lineage>
</organism>
<dbReference type="InterPro" id="IPR010290">
    <property type="entry name" value="TM_effector"/>
</dbReference>
<dbReference type="Proteomes" id="UP000274097">
    <property type="component" value="Unassembled WGS sequence"/>
</dbReference>
<dbReference type="InterPro" id="IPR036259">
    <property type="entry name" value="MFS_trans_sf"/>
</dbReference>
<feature type="transmembrane region" description="Helical" evidence="7">
    <location>
        <begin position="87"/>
        <end position="108"/>
    </location>
</feature>
<dbReference type="EMBL" id="RFLX01000017">
    <property type="protein sequence ID" value="RMI19626.1"/>
    <property type="molecule type" value="Genomic_DNA"/>
</dbReference>
<gene>
    <name evidence="9" type="ORF">D6Z83_04315</name>
    <name evidence="10" type="ORF">EBE87_19310</name>
</gene>
<dbReference type="PANTHER" id="PTHR23513:SF11">
    <property type="entry name" value="STAPHYLOFERRIN A TRANSPORTER"/>
    <property type="match status" value="1"/>
</dbReference>
<dbReference type="CDD" id="cd06173">
    <property type="entry name" value="MFS_MefA_like"/>
    <property type="match status" value="1"/>
</dbReference>
<keyword evidence="4 7" id="KW-0812">Transmembrane</keyword>
<sequence length="414" mass="43193">METLPESRAPQGVRSLLRSRAFRRLWALGGLANAMRWVEMLAAALFTYEATGSGMAVAFVSAARSLPMLFLGAIAGVVCEAINRKRILLGGMLLCFAAALSICLLDLLGWVQPWHIAVAAFLSGCVWATEMSARRRMVGESAGTGLVSQAVALDSLTNASARMVGPLAGGALFAWFGLSGAFAISAACYLIAALMVPGIQYAQEMRRLELSRIPGDLAESFAFALRQPAVLTVLGVTATMNFFAFSYVALVAPLARTVFAAPDALVGFLAAGEPLGGLLGGLLLTSRAPKAYLRTLMIAGSLFFLLTLIAMPLMPSYALACGLLVGGGLGLALFSNMQTTLVLTAVPASQRSRQMGLVTVCIGLGPVGQMLIGVLADLYGPTWAVILAAICGLVSLGLVSLLCLRGRRKDDGAG</sequence>
<dbReference type="InParanoid" id="A0A3A9JNK4"/>
<protein>
    <submittedName>
        <fullName evidence="9">MFS transporter</fullName>
    </submittedName>
</protein>
<reference evidence="9 12" key="1">
    <citation type="submission" date="2018-09" db="EMBL/GenBank/DDBJ databases">
        <title>Roseomonas sp. nov., isolated from feces of Tibetan antelopes in the Qinghai-Tibet plateau, China.</title>
        <authorList>
            <person name="Tian Z."/>
        </authorList>
    </citation>
    <scope>NUCLEOTIDE SEQUENCE [LARGE SCALE GENOMIC DNA]</scope>
    <source>
        <strain evidence="10 11">Z23</strain>
        <strain evidence="9 12">Z24</strain>
    </source>
</reference>
<dbReference type="AlphaFoldDB" id="A0A3A9JNK4"/>
<name>A0A3A9JNK4_9PROT</name>
<accession>A0A3A9JNK4</accession>
<evidence type="ECO:0000256" key="5">
    <source>
        <dbReference type="ARBA" id="ARBA00022989"/>
    </source>
</evidence>
<proteinExistence type="predicted"/>
<dbReference type="RefSeq" id="WP_120637102.1">
    <property type="nucleotide sequence ID" value="NZ_RAQU01000016.1"/>
</dbReference>
<feature type="transmembrane region" description="Helical" evidence="7">
    <location>
        <begin position="317"/>
        <end position="334"/>
    </location>
</feature>
<dbReference type="InterPro" id="IPR020846">
    <property type="entry name" value="MFS_dom"/>
</dbReference>
<keyword evidence="11" id="KW-1185">Reference proteome</keyword>
<evidence type="ECO:0000313" key="10">
    <source>
        <dbReference type="EMBL" id="RMI19626.1"/>
    </source>
</evidence>
<evidence type="ECO:0000313" key="12">
    <source>
        <dbReference type="Proteomes" id="UP000278036"/>
    </source>
</evidence>
<dbReference type="PROSITE" id="PS50850">
    <property type="entry name" value="MFS"/>
    <property type="match status" value="1"/>
</dbReference>
<dbReference type="GO" id="GO:0005886">
    <property type="term" value="C:plasma membrane"/>
    <property type="evidence" value="ECO:0007669"/>
    <property type="project" value="UniProtKB-SubCell"/>
</dbReference>
<feature type="transmembrane region" description="Helical" evidence="7">
    <location>
        <begin position="264"/>
        <end position="284"/>
    </location>
</feature>
<keyword evidence="2" id="KW-0813">Transport</keyword>
<evidence type="ECO:0000313" key="11">
    <source>
        <dbReference type="Proteomes" id="UP000274097"/>
    </source>
</evidence>
<evidence type="ECO:0000256" key="6">
    <source>
        <dbReference type="ARBA" id="ARBA00023136"/>
    </source>
</evidence>
<evidence type="ECO:0000313" key="9">
    <source>
        <dbReference type="EMBL" id="RKK05436.1"/>
    </source>
</evidence>
<keyword evidence="6 7" id="KW-0472">Membrane</keyword>
<dbReference type="PANTHER" id="PTHR23513">
    <property type="entry name" value="INTEGRAL MEMBRANE EFFLUX PROTEIN-RELATED"/>
    <property type="match status" value="1"/>
</dbReference>
<evidence type="ECO:0000259" key="8">
    <source>
        <dbReference type="PROSITE" id="PS50850"/>
    </source>
</evidence>
<comment type="caution">
    <text evidence="9">The sequence shown here is derived from an EMBL/GenBank/DDBJ whole genome shotgun (WGS) entry which is preliminary data.</text>
</comment>
<feature type="domain" description="Major facilitator superfamily (MFS) profile" evidence="8">
    <location>
        <begin position="230"/>
        <end position="414"/>
    </location>
</feature>
<keyword evidence="3" id="KW-1003">Cell membrane</keyword>
<feature type="transmembrane region" description="Helical" evidence="7">
    <location>
        <begin position="355"/>
        <end position="376"/>
    </location>
</feature>
<dbReference type="SUPFAM" id="SSF103473">
    <property type="entry name" value="MFS general substrate transporter"/>
    <property type="match status" value="1"/>
</dbReference>
<dbReference type="Gene3D" id="1.20.1250.20">
    <property type="entry name" value="MFS general substrate transporter like domains"/>
    <property type="match status" value="1"/>
</dbReference>
<feature type="transmembrane region" description="Helical" evidence="7">
    <location>
        <begin position="54"/>
        <end position="75"/>
    </location>
</feature>